<gene>
    <name evidence="1" type="ORF">pipiens_016899</name>
</gene>
<evidence type="ECO:0000313" key="1">
    <source>
        <dbReference type="EMBL" id="KAL1376427.1"/>
    </source>
</evidence>
<dbReference type="Proteomes" id="UP001562425">
    <property type="component" value="Unassembled WGS sequence"/>
</dbReference>
<name>A0ABD1CK02_CULPP</name>
<organism evidence="1 2">
    <name type="scientific">Culex pipiens pipiens</name>
    <name type="common">Northern house mosquito</name>
    <dbReference type="NCBI Taxonomy" id="38569"/>
    <lineage>
        <taxon>Eukaryota</taxon>
        <taxon>Metazoa</taxon>
        <taxon>Ecdysozoa</taxon>
        <taxon>Arthropoda</taxon>
        <taxon>Hexapoda</taxon>
        <taxon>Insecta</taxon>
        <taxon>Pterygota</taxon>
        <taxon>Neoptera</taxon>
        <taxon>Endopterygota</taxon>
        <taxon>Diptera</taxon>
        <taxon>Nematocera</taxon>
        <taxon>Culicoidea</taxon>
        <taxon>Culicidae</taxon>
        <taxon>Culicinae</taxon>
        <taxon>Culicini</taxon>
        <taxon>Culex</taxon>
        <taxon>Culex</taxon>
    </lineage>
</organism>
<proteinExistence type="predicted"/>
<dbReference type="EMBL" id="JBEHCU010011684">
    <property type="protein sequence ID" value="KAL1376427.1"/>
    <property type="molecule type" value="Genomic_DNA"/>
</dbReference>
<protein>
    <submittedName>
        <fullName evidence="1">Uncharacterized protein</fullName>
    </submittedName>
</protein>
<dbReference type="AlphaFoldDB" id="A0ABD1CK02"/>
<comment type="caution">
    <text evidence="1">The sequence shown here is derived from an EMBL/GenBank/DDBJ whole genome shotgun (WGS) entry which is preliminary data.</text>
</comment>
<sequence>MLLPGRNWRWLRQIPATSQHGFAGKLIRQRDVFFWLEKGRIKNHRQTAQGYGGNENVCLLRLAVLPLEPLSRISLSLTLAKYFEHTLGSCRCAGKMGVATKVGGLTIGSWGTFLSSTCCACYTDITRELSRVASKSREMANLFSPFRFSIASILSNDQPTFDVSLLNEFLFCSFLLKSIS</sequence>
<evidence type="ECO:0000313" key="2">
    <source>
        <dbReference type="Proteomes" id="UP001562425"/>
    </source>
</evidence>
<accession>A0ABD1CK02</accession>
<reference evidence="1 2" key="1">
    <citation type="submission" date="2024-05" db="EMBL/GenBank/DDBJ databases">
        <title>Culex pipiens pipiens assembly and annotation.</title>
        <authorList>
            <person name="Alout H."/>
            <person name="Durand T."/>
        </authorList>
    </citation>
    <scope>NUCLEOTIDE SEQUENCE [LARGE SCALE GENOMIC DNA]</scope>
    <source>
        <strain evidence="1">HA-2024</strain>
        <tissue evidence="1">Whole body</tissue>
    </source>
</reference>
<keyword evidence="2" id="KW-1185">Reference proteome</keyword>